<proteinExistence type="predicted"/>
<feature type="region of interest" description="Disordered" evidence="1">
    <location>
        <begin position="89"/>
        <end position="112"/>
    </location>
</feature>
<evidence type="ECO:0000256" key="1">
    <source>
        <dbReference type="SAM" id="MobiDB-lite"/>
    </source>
</evidence>
<feature type="compositionally biased region" description="Basic and acidic residues" evidence="1">
    <location>
        <begin position="1"/>
        <end position="11"/>
    </location>
</feature>
<sequence>MVPNPPRRESRTSAGLESRQAAVGSAHSGRDPSLVRSAVLRPREDISNLAYKDLLRLLQDFRSRSRPTPGGQQALKGVYVQELSLLTDGERHNRHQTRRPRDQAEIDLIGSC</sequence>
<protein>
    <submittedName>
        <fullName evidence="2">Uncharacterized protein</fullName>
    </submittedName>
</protein>
<accession>C3YTU7</accession>
<dbReference type="EMBL" id="GG666552">
    <property type="protein sequence ID" value="EEN56224.1"/>
    <property type="molecule type" value="Genomic_DNA"/>
</dbReference>
<organism>
    <name type="scientific">Branchiostoma floridae</name>
    <name type="common">Florida lancelet</name>
    <name type="synonym">Amphioxus</name>
    <dbReference type="NCBI Taxonomy" id="7739"/>
    <lineage>
        <taxon>Eukaryota</taxon>
        <taxon>Metazoa</taxon>
        <taxon>Chordata</taxon>
        <taxon>Cephalochordata</taxon>
        <taxon>Leptocardii</taxon>
        <taxon>Amphioxiformes</taxon>
        <taxon>Branchiostomatidae</taxon>
        <taxon>Branchiostoma</taxon>
    </lineage>
</organism>
<dbReference type="InParanoid" id="C3YTU7"/>
<gene>
    <name evidence="2" type="ORF">BRAFLDRAFT_66717</name>
</gene>
<feature type="region of interest" description="Disordered" evidence="1">
    <location>
        <begin position="1"/>
        <end position="34"/>
    </location>
</feature>
<name>C3YTU7_BRAFL</name>
<evidence type="ECO:0000313" key="2">
    <source>
        <dbReference type="EMBL" id="EEN56224.1"/>
    </source>
</evidence>
<dbReference type="AlphaFoldDB" id="C3YTU7"/>
<reference evidence="2" key="1">
    <citation type="journal article" date="2008" name="Nature">
        <title>The amphioxus genome and the evolution of the chordate karyotype.</title>
        <authorList>
            <consortium name="US DOE Joint Genome Institute (JGI-PGF)"/>
            <person name="Putnam N.H."/>
            <person name="Butts T."/>
            <person name="Ferrier D.E.K."/>
            <person name="Furlong R.F."/>
            <person name="Hellsten U."/>
            <person name="Kawashima T."/>
            <person name="Robinson-Rechavi M."/>
            <person name="Shoguchi E."/>
            <person name="Terry A."/>
            <person name="Yu J.-K."/>
            <person name="Benito-Gutierrez E.L."/>
            <person name="Dubchak I."/>
            <person name="Garcia-Fernandez J."/>
            <person name="Gibson-Brown J.J."/>
            <person name="Grigoriev I.V."/>
            <person name="Horton A.C."/>
            <person name="de Jong P.J."/>
            <person name="Jurka J."/>
            <person name="Kapitonov V.V."/>
            <person name="Kohara Y."/>
            <person name="Kuroki Y."/>
            <person name="Lindquist E."/>
            <person name="Lucas S."/>
            <person name="Osoegawa K."/>
            <person name="Pennacchio L.A."/>
            <person name="Salamov A.A."/>
            <person name="Satou Y."/>
            <person name="Sauka-Spengler T."/>
            <person name="Schmutz J."/>
            <person name="Shin-I T."/>
            <person name="Toyoda A."/>
            <person name="Bronner-Fraser M."/>
            <person name="Fujiyama A."/>
            <person name="Holland L.Z."/>
            <person name="Holland P.W.H."/>
            <person name="Satoh N."/>
            <person name="Rokhsar D.S."/>
        </authorList>
    </citation>
    <scope>NUCLEOTIDE SEQUENCE [LARGE SCALE GENOMIC DNA]</scope>
    <source>
        <strain evidence="2">S238N-H82</strain>
        <tissue evidence="2">Testes</tissue>
    </source>
</reference>